<name>A0A857FMU6_KOMXY</name>
<reference evidence="3 4" key="1">
    <citation type="journal article" date="2020" name="Carbohydr. Polym.">
        <title>Characterization and optimization of production of bacterial cellulose from strain CGMCC 17276 based on whole-genome analysis.</title>
        <authorList>
            <person name="Lu T."/>
            <person name="Gao H."/>
            <person name="Liao B."/>
            <person name="Wu J."/>
            <person name="Zhang W."/>
            <person name="Huang J."/>
            <person name="Liu M."/>
            <person name="Huang J."/>
            <person name="Chang Z."/>
            <person name="Jin M."/>
            <person name="Yi Z."/>
            <person name="Jiang D."/>
        </authorList>
    </citation>
    <scope>NUCLEOTIDE SEQUENCE [LARGE SCALE GENOMIC DNA]</scope>
    <source>
        <strain evidence="3 4">CGMCC 17276</strain>
    </source>
</reference>
<feature type="domain" description="FAD dependent oxidoreductase" evidence="2">
    <location>
        <begin position="12"/>
        <end position="356"/>
    </location>
</feature>
<dbReference type="OrthoDB" id="9815989at2"/>
<evidence type="ECO:0000313" key="3">
    <source>
        <dbReference type="EMBL" id="QHC35623.1"/>
    </source>
</evidence>
<evidence type="ECO:0000259" key="2">
    <source>
        <dbReference type="Pfam" id="PF01266"/>
    </source>
</evidence>
<proteinExistence type="predicted"/>
<dbReference type="Gene3D" id="3.30.9.10">
    <property type="entry name" value="D-Amino Acid Oxidase, subunit A, domain 2"/>
    <property type="match status" value="1"/>
</dbReference>
<dbReference type="PANTHER" id="PTHR13847">
    <property type="entry name" value="SARCOSINE DEHYDROGENASE-RELATED"/>
    <property type="match status" value="1"/>
</dbReference>
<gene>
    <name evidence="3" type="ORF">FMA36_09135</name>
</gene>
<dbReference type="RefSeq" id="WP_159262072.1">
    <property type="nucleotide sequence ID" value="NZ_CP041348.1"/>
</dbReference>
<dbReference type="GO" id="GO:0016491">
    <property type="term" value="F:oxidoreductase activity"/>
    <property type="evidence" value="ECO:0007669"/>
    <property type="project" value="UniProtKB-KW"/>
</dbReference>
<dbReference type="GO" id="GO:0005737">
    <property type="term" value="C:cytoplasm"/>
    <property type="evidence" value="ECO:0007669"/>
    <property type="project" value="TreeGrafter"/>
</dbReference>
<dbReference type="Gene3D" id="3.50.50.60">
    <property type="entry name" value="FAD/NAD(P)-binding domain"/>
    <property type="match status" value="1"/>
</dbReference>
<dbReference type="EMBL" id="CP041348">
    <property type="protein sequence ID" value="QHC35623.1"/>
    <property type="molecule type" value="Genomic_DNA"/>
</dbReference>
<evidence type="ECO:0000256" key="1">
    <source>
        <dbReference type="ARBA" id="ARBA00023002"/>
    </source>
</evidence>
<protein>
    <submittedName>
        <fullName evidence="3">FAD-binding oxidoreductase</fullName>
    </submittedName>
</protein>
<evidence type="ECO:0000313" key="4">
    <source>
        <dbReference type="Proteomes" id="UP000464674"/>
    </source>
</evidence>
<dbReference type="Proteomes" id="UP000464674">
    <property type="component" value="Chromosome"/>
</dbReference>
<dbReference type="InterPro" id="IPR006076">
    <property type="entry name" value="FAD-dep_OxRdtase"/>
</dbReference>
<dbReference type="SUPFAM" id="SSF51905">
    <property type="entry name" value="FAD/NAD(P)-binding domain"/>
    <property type="match status" value="1"/>
</dbReference>
<keyword evidence="1" id="KW-0560">Oxidoreductase</keyword>
<dbReference type="Pfam" id="PF01266">
    <property type="entry name" value="DAO"/>
    <property type="match status" value="1"/>
</dbReference>
<dbReference type="InterPro" id="IPR036188">
    <property type="entry name" value="FAD/NAD-bd_sf"/>
</dbReference>
<accession>A0A857FMU6</accession>
<sequence>MSVRTSSTHRYDAVIIGSGVMGATTALMLGRAGLKTALVDRRSIFREASGVNAGTLTLHMIRAGLIPHAMRGREMWLNAREWLGRDVGATATPGLSLAFTPAECELVEQRATVRREMGAPIEVISGARAREIEPGANPDVLAAAYCPLDGFIPTYVVGQAYARALAQAGVDVLEDCPVSDVRPCDGGGYDIVTGGRAGVVHGTRVVFAGGVWLQRMLAWLGLNVRIRCLINQLVVTERMPPVMNNVISIANGLLSLKQFQNGTVLIGGGWQGEGNIDEGGTRVIPENLQGNVRLARHTIPRLDQSRIVRVWLGLESETDDAMPIIGSIPTYDNAFVIGCVHSGFTSGPYMGALLARHILGEDVDLAAFDIGRFTAMASPVSQEEK</sequence>
<dbReference type="AlphaFoldDB" id="A0A857FMU6"/>
<organism evidence="3 4">
    <name type="scientific">Komagataeibacter xylinus</name>
    <name type="common">Gluconacetobacter xylinus</name>
    <dbReference type="NCBI Taxonomy" id="28448"/>
    <lineage>
        <taxon>Bacteria</taxon>
        <taxon>Pseudomonadati</taxon>
        <taxon>Pseudomonadota</taxon>
        <taxon>Alphaproteobacteria</taxon>
        <taxon>Acetobacterales</taxon>
        <taxon>Acetobacteraceae</taxon>
        <taxon>Komagataeibacter</taxon>
    </lineage>
</organism>